<protein>
    <submittedName>
        <fullName evidence="2">Uncharacterized protein</fullName>
    </submittedName>
</protein>
<name>A0A0P0R6N8_9BURK</name>
<dbReference type="AlphaFoldDB" id="A0A0P0R6N8"/>
<proteinExistence type="predicted"/>
<feature type="region of interest" description="Disordered" evidence="1">
    <location>
        <begin position="1"/>
        <end position="43"/>
    </location>
</feature>
<sequence length="43" mass="4957">MIRRRSCTVDDRPTPGRPQSGKTLPWQPVPRMPCLPVIKNNEQ</sequence>
<dbReference type="KEGG" id="bcai:K788_0003581"/>
<reference evidence="2 3" key="1">
    <citation type="journal article" date="2014" name="Genome Announc.">
        <title>Draft Genome Sequence of the Haloacid-Degrading Burkholderia caribensis Strain MBA4.</title>
        <authorList>
            <person name="Pan Y."/>
            <person name="Kong K.F."/>
            <person name="Tsang J.S."/>
        </authorList>
    </citation>
    <scope>NUCLEOTIDE SEQUENCE [LARGE SCALE GENOMIC DNA]</scope>
    <source>
        <strain evidence="2 3">MBA4</strain>
    </source>
</reference>
<dbReference type="Proteomes" id="UP000019146">
    <property type="component" value="Chromosome 1"/>
</dbReference>
<evidence type="ECO:0000313" key="2">
    <source>
        <dbReference type="EMBL" id="ALL63529.1"/>
    </source>
</evidence>
<dbReference type="EMBL" id="CP012746">
    <property type="protein sequence ID" value="ALL63529.1"/>
    <property type="molecule type" value="Genomic_DNA"/>
</dbReference>
<evidence type="ECO:0000256" key="1">
    <source>
        <dbReference type="SAM" id="MobiDB-lite"/>
    </source>
</evidence>
<evidence type="ECO:0000313" key="3">
    <source>
        <dbReference type="Proteomes" id="UP000019146"/>
    </source>
</evidence>
<organism evidence="2 3">
    <name type="scientific">Paraburkholderia caribensis MBA4</name>
    <dbReference type="NCBI Taxonomy" id="1323664"/>
    <lineage>
        <taxon>Bacteria</taxon>
        <taxon>Pseudomonadati</taxon>
        <taxon>Pseudomonadota</taxon>
        <taxon>Betaproteobacteria</taxon>
        <taxon>Burkholderiales</taxon>
        <taxon>Burkholderiaceae</taxon>
        <taxon>Paraburkholderia</taxon>
    </lineage>
</organism>
<gene>
    <name evidence="2" type="ORF">K788_0003581</name>
</gene>
<accession>A0A0P0R6N8</accession>